<dbReference type="InterPro" id="IPR006034">
    <property type="entry name" value="Asparaginase/glutaminase-like"/>
</dbReference>
<protein>
    <submittedName>
        <fullName evidence="2">Amidohydrolase family protein</fullName>
    </submittedName>
</protein>
<reference evidence="2" key="1">
    <citation type="submission" date="2021-04" db="EMBL/GenBank/DDBJ databases">
        <title>Brevibacillus composti FJAT-54423, complete genome.</title>
        <authorList>
            <person name="Tang R."/>
        </authorList>
    </citation>
    <scope>NUCLEOTIDE SEQUENCE</scope>
    <source>
        <strain evidence="2">FJAT-54424</strain>
    </source>
</reference>
<dbReference type="Gene3D" id="2.30.40.10">
    <property type="entry name" value="Urease, subunit C, domain 1"/>
    <property type="match status" value="2"/>
</dbReference>
<dbReference type="Gene3D" id="3.20.20.140">
    <property type="entry name" value="Metal-dependent hydrolases"/>
    <property type="match status" value="1"/>
</dbReference>
<dbReference type="RefSeq" id="WP_212138853.1">
    <property type="nucleotide sequence ID" value="NZ_CP073708.1"/>
</dbReference>
<dbReference type="InterPro" id="IPR013108">
    <property type="entry name" value="Amidohydro_3"/>
</dbReference>
<dbReference type="PANTHER" id="PTHR43135:SF3">
    <property type="entry name" value="ALPHA-D-RIBOSE 1-METHYLPHOSPHONATE 5-TRIPHOSPHATE DIPHOSPHATASE"/>
    <property type="match status" value="1"/>
</dbReference>
<dbReference type="SUPFAM" id="SSF51556">
    <property type="entry name" value="Metallo-dependent hydrolases"/>
    <property type="match status" value="1"/>
</dbReference>
<dbReference type="PANTHER" id="PTHR43135">
    <property type="entry name" value="ALPHA-D-RIBOSE 1-METHYLPHOSPHONATE 5-TRIPHOSPHATE DIPHOSPHATASE"/>
    <property type="match status" value="1"/>
</dbReference>
<evidence type="ECO:0000259" key="1">
    <source>
        <dbReference type="Pfam" id="PF07969"/>
    </source>
</evidence>
<dbReference type="PIRSF" id="PIRSF500176">
    <property type="entry name" value="L_ASNase"/>
    <property type="match status" value="1"/>
</dbReference>
<dbReference type="InterPro" id="IPR032466">
    <property type="entry name" value="Metal_Hydrolase"/>
</dbReference>
<proteinExistence type="predicted"/>
<organism evidence="2 3">
    <name type="scientific">Brevibacillus composti</name>
    <dbReference type="NCBI Taxonomy" id="2796470"/>
    <lineage>
        <taxon>Bacteria</taxon>
        <taxon>Bacillati</taxon>
        <taxon>Bacillota</taxon>
        <taxon>Bacilli</taxon>
        <taxon>Bacillales</taxon>
        <taxon>Paenibacillaceae</taxon>
        <taxon>Brevibacillus</taxon>
    </lineage>
</organism>
<name>A0ABX7Z835_9BACL</name>
<dbReference type="SUPFAM" id="SSF51338">
    <property type="entry name" value="Composite domain of metallo-dependent hydrolases"/>
    <property type="match status" value="1"/>
</dbReference>
<accession>A0ABX7Z835</accession>
<dbReference type="Proteomes" id="UP000677234">
    <property type="component" value="Chromosome"/>
</dbReference>
<dbReference type="EMBL" id="CP073708">
    <property type="protein sequence ID" value="QUO43051.1"/>
    <property type="molecule type" value="Genomic_DNA"/>
</dbReference>
<feature type="domain" description="Amidohydrolase 3" evidence="1">
    <location>
        <begin position="189"/>
        <end position="384"/>
    </location>
</feature>
<dbReference type="InterPro" id="IPR051781">
    <property type="entry name" value="Metallo-dep_Hydrolase"/>
</dbReference>
<gene>
    <name evidence="2" type="ORF">KDJ56_08920</name>
</gene>
<dbReference type="PIRSF" id="PIRSF001220">
    <property type="entry name" value="L-ASNase_gatD"/>
    <property type="match status" value="1"/>
</dbReference>
<evidence type="ECO:0000313" key="2">
    <source>
        <dbReference type="EMBL" id="QUO43051.1"/>
    </source>
</evidence>
<dbReference type="InterPro" id="IPR011059">
    <property type="entry name" value="Metal-dep_hydrolase_composite"/>
</dbReference>
<sequence length="419" mass="44863">MDAPYLIRAKKLVTVSERGSIADGGMLIAQGRIAKIGAWSEIEEHLQGKELPLVDCGDRVITPSLVDCHTHLLEFAPASVYPVTEATQGAGGISLLLSALASGITALGEQICGHPNSRCTLRHYRQFAAQVPMDLTFSLSSITIGFARLAHFTAATGSRPVEKEQLLDPHILQTLAADSEYPGENLFLNATPANFTPDQVPRAGEMIYTQAELNRIVDLFHAAGKPIGVHVGGEEGIQQALDAEVDVLHHAHGITERQIAEAAARKVRIVATPLGGTHEPPNSPEQIARLVEAGVPVAISTDAYLPPHPKAFWPPFAKPTKAGRGLLGPDVLMAIAQPSMQFLAERGHTESEILSLITRSGAQILGKEHRYGSLREGREANFLVATGVPGLEIASVEEIGQVYYRGVKVIDRLSGRAGE</sequence>
<evidence type="ECO:0000313" key="3">
    <source>
        <dbReference type="Proteomes" id="UP000677234"/>
    </source>
</evidence>
<keyword evidence="3" id="KW-1185">Reference proteome</keyword>
<dbReference type="Pfam" id="PF07969">
    <property type="entry name" value="Amidohydro_3"/>
    <property type="match status" value="1"/>
</dbReference>